<sequence length="123" mass="14570">MYPSLDKVWLVRHCIPILITIVMITLYGMLFAIEVPYSLHGRVVVKDNEYHLYYDQPIDNECLIFLNKKPHYIRFKKISNGKFRLINPSFTENEKNSIQTHSGVSVEIRNQKKSLIWVIFNSR</sequence>
<organism evidence="2 3">
    <name type="scientific">Pedobacter terrae</name>
    <dbReference type="NCBI Taxonomy" id="405671"/>
    <lineage>
        <taxon>Bacteria</taxon>
        <taxon>Pseudomonadati</taxon>
        <taxon>Bacteroidota</taxon>
        <taxon>Sphingobacteriia</taxon>
        <taxon>Sphingobacteriales</taxon>
        <taxon>Sphingobacteriaceae</taxon>
        <taxon>Pedobacter</taxon>
    </lineage>
</organism>
<evidence type="ECO:0000313" key="2">
    <source>
        <dbReference type="EMBL" id="SDH46614.1"/>
    </source>
</evidence>
<accession>A0A1G8CMM5</accession>
<keyword evidence="1" id="KW-1133">Transmembrane helix</keyword>
<dbReference type="EMBL" id="FNCH01000025">
    <property type="protein sequence ID" value="SDH46614.1"/>
    <property type="molecule type" value="Genomic_DNA"/>
</dbReference>
<evidence type="ECO:0000313" key="3">
    <source>
        <dbReference type="Proteomes" id="UP000199643"/>
    </source>
</evidence>
<proteinExistence type="predicted"/>
<name>A0A1G8CMM5_9SPHI</name>
<keyword evidence="1" id="KW-0812">Transmembrane</keyword>
<keyword evidence="1" id="KW-0472">Membrane</keyword>
<reference evidence="3" key="1">
    <citation type="submission" date="2016-10" db="EMBL/GenBank/DDBJ databases">
        <authorList>
            <person name="Varghese N."/>
            <person name="Submissions S."/>
        </authorList>
    </citation>
    <scope>NUCLEOTIDE SEQUENCE [LARGE SCALE GENOMIC DNA]</scope>
    <source>
        <strain evidence="3">DSM 17933</strain>
    </source>
</reference>
<evidence type="ECO:0000256" key="1">
    <source>
        <dbReference type="SAM" id="Phobius"/>
    </source>
</evidence>
<gene>
    <name evidence="2" type="ORF">SAMN05421827_12552</name>
</gene>
<dbReference type="AlphaFoldDB" id="A0A1G8CMM5"/>
<protein>
    <submittedName>
        <fullName evidence="2">Uncharacterized protein</fullName>
    </submittedName>
</protein>
<feature type="transmembrane region" description="Helical" evidence="1">
    <location>
        <begin position="15"/>
        <end position="33"/>
    </location>
</feature>
<dbReference type="Proteomes" id="UP000199643">
    <property type="component" value="Unassembled WGS sequence"/>
</dbReference>
<keyword evidence="3" id="KW-1185">Reference proteome</keyword>
<dbReference type="STRING" id="405671.SAMN05421827_12552"/>